<feature type="domain" description="CBM2" evidence="3">
    <location>
        <begin position="193"/>
        <end position="303"/>
    </location>
</feature>
<feature type="region of interest" description="Disordered" evidence="1">
    <location>
        <begin position="145"/>
        <end position="194"/>
    </location>
</feature>
<dbReference type="InterPro" id="IPR001919">
    <property type="entry name" value="CBD2"/>
</dbReference>
<name>A0A0F0HB83_LENAE</name>
<dbReference type="GO" id="GO:0004553">
    <property type="term" value="F:hydrolase activity, hydrolyzing O-glycosyl compounds"/>
    <property type="evidence" value="ECO:0007669"/>
    <property type="project" value="InterPro"/>
</dbReference>
<dbReference type="Gene3D" id="2.60.40.290">
    <property type="match status" value="1"/>
</dbReference>
<proteinExistence type="predicted"/>
<dbReference type="InterPro" id="IPR035437">
    <property type="entry name" value="SNase_OB-fold_sf"/>
</dbReference>
<sequence length="303" mass="31480">MTVARKHVLVMLTLLCAGCTAAPPAPPPSSRTPLKPPSLINEVVPPQNVITVVSDVIDARTVELADGSRVRVASLAEPKACWAAASLDFARSTLLARSVRFTGLTPGEITLELEDGTDYAILAVQQGALQPEGVDGGPLINAQSEASAAKRGLWGPPCDGSDTAKPPSPQPPAMPPPAPPATSRETPPATTTARPAAKTCAVVYQVTGQWQGGFQANVTVRNTGTQPTNGWTLRWSFSNGESVRDMWNASPRQSGSTVTAVNADYNPQIPPGGSVQIGYNGNARGPHSAPAAFTFNGAQCSVE</sequence>
<organism evidence="4 5">
    <name type="scientific">Lentzea aerocolonigenes</name>
    <name type="common">Lechevalieria aerocolonigenes</name>
    <name type="synonym">Saccharothrix aerocolonigenes</name>
    <dbReference type="NCBI Taxonomy" id="68170"/>
    <lineage>
        <taxon>Bacteria</taxon>
        <taxon>Bacillati</taxon>
        <taxon>Actinomycetota</taxon>
        <taxon>Actinomycetes</taxon>
        <taxon>Pseudonocardiales</taxon>
        <taxon>Pseudonocardiaceae</taxon>
        <taxon>Lentzea</taxon>
    </lineage>
</organism>
<comment type="caution">
    <text evidence="4">The sequence shown here is derived from an EMBL/GenBank/DDBJ whole genome shotgun (WGS) entry which is preliminary data.</text>
</comment>
<accession>A0A0F0HB83</accession>
<dbReference type="EMBL" id="JYJG01000019">
    <property type="protein sequence ID" value="KJK52121.1"/>
    <property type="molecule type" value="Genomic_DNA"/>
</dbReference>
<evidence type="ECO:0000313" key="5">
    <source>
        <dbReference type="Proteomes" id="UP000033393"/>
    </source>
</evidence>
<dbReference type="InterPro" id="IPR008965">
    <property type="entry name" value="CBM2/CBM3_carb-bd_dom_sf"/>
</dbReference>
<protein>
    <recommendedName>
        <fullName evidence="3">CBM2 domain-containing protein</fullName>
    </recommendedName>
</protein>
<dbReference type="InterPro" id="IPR012291">
    <property type="entry name" value="CBM2_carb-bd_dom_sf"/>
</dbReference>
<reference evidence="4 5" key="1">
    <citation type="submission" date="2015-02" db="EMBL/GenBank/DDBJ databases">
        <authorList>
            <person name="Ju K.-S."/>
            <person name="Doroghazi J.R."/>
            <person name="Metcalf W."/>
        </authorList>
    </citation>
    <scope>NUCLEOTIDE SEQUENCE [LARGE SCALE GENOMIC DNA]</scope>
    <source>
        <strain evidence="4 5">NRRL B-16140</strain>
    </source>
</reference>
<dbReference type="AlphaFoldDB" id="A0A0F0HB83"/>
<dbReference type="STRING" id="68170.GCA_000974445_06891"/>
<keyword evidence="2" id="KW-0732">Signal</keyword>
<dbReference type="GO" id="GO:0005975">
    <property type="term" value="P:carbohydrate metabolic process"/>
    <property type="evidence" value="ECO:0007669"/>
    <property type="project" value="InterPro"/>
</dbReference>
<evidence type="ECO:0000313" key="4">
    <source>
        <dbReference type="EMBL" id="KJK52121.1"/>
    </source>
</evidence>
<dbReference type="PATRIC" id="fig|68170.10.peg.5605"/>
<evidence type="ECO:0000259" key="3">
    <source>
        <dbReference type="PROSITE" id="PS51173"/>
    </source>
</evidence>
<evidence type="ECO:0000256" key="2">
    <source>
        <dbReference type="SAM" id="SignalP"/>
    </source>
</evidence>
<dbReference type="Pfam" id="PF00553">
    <property type="entry name" value="CBM_2"/>
    <property type="match status" value="1"/>
</dbReference>
<keyword evidence="5" id="KW-1185">Reference proteome</keyword>
<dbReference type="SMART" id="SM00637">
    <property type="entry name" value="CBD_II"/>
    <property type="match status" value="1"/>
</dbReference>
<dbReference type="Proteomes" id="UP000033393">
    <property type="component" value="Unassembled WGS sequence"/>
</dbReference>
<evidence type="ECO:0000256" key="1">
    <source>
        <dbReference type="SAM" id="MobiDB-lite"/>
    </source>
</evidence>
<feature type="signal peptide" evidence="2">
    <location>
        <begin position="1"/>
        <end position="21"/>
    </location>
</feature>
<dbReference type="SUPFAM" id="SSF50199">
    <property type="entry name" value="Staphylococcal nuclease"/>
    <property type="match status" value="1"/>
</dbReference>
<gene>
    <name evidence="4" type="ORF">UK23_04475</name>
</gene>
<feature type="compositionally biased region" description="Low complexity" evidence="1">
    <location>
        <begin position="181"/>
        <end position="194"/>
    </location>
</feature>
<feature type="chain" id="PRO_5038967533" description="CBM2 domain-containing protein" evidence="2">
    <location>
        <begin position="22"/>
        <end position="303"/>
    </location>
</feature>
<feature type="compositionally biased region" description="Pro residues" evidence="1">
    <location>
        <begin position="166"/>
        <end position="180"/>
    </location>
</feature>
<dbReference type="PROSITE" id="PS51173">
    <property type="entry name" value="CBM2"/>
    <property type="match status" value="1"/>
</dbReference>
<dbReference type="GO" id="GO:0030247">
    <property type="term" value="F:polysaccharide binding"/>
    <property type="evidence" value="ECO:0007669"/>
    <property type="project" value="UniProtKB-UniRule"/>
</dbReference>
<dbReference type="Gene3D" id="2.40.50.90">
    <property type="match status" value="1"/>
</dbReference>
<dbReference type="SUPFAM" id="SSF49384">
    <property type="entry name" value="Carbohydrate-binding domain"/>
    <property type="match status" value="1"/>
</dbReference>